<evidence type="ECO:0000256" key="9">
    <source>
        <dbReference type="ARBA" id="ARBA00023136"/>
    </source>
</evidence>
<dbReference type="PANTHER" id="PTHR12317">
    <property type="entry name" value="DIACYLGLYCEROL O-ACYLTRANSFERASE"/>
    <property type="match status" value="1"/>
</dbReference>
<accession>A0AAD9R5C0</accession>
<reference evidence="12" key="1">
    <citation type="journal article" date="2023" name="G3 (Bethesda)">
        <title>Whole genome assembly and annotation of the endangered Caribbean coral Acropora cervicornis.</title>
        <authorList>
            <person name="Selwyn J.D."/>
            <person name="Vollmer S.V."/>
        </authorList>
    </citation>
    <scope>NUCLEOTIDE SEQUENCE</scope>
    <source>
        <strain evidence="12">K2</strain>
    </source>
</reference>
<gene>
    <name evidence="12" type="ORF">P5673_001085</name>
</gene>
<keyword evidence="4 11" id="KW-0808">Transferase</keyword>
<comment type="subcellular location">
    <subcellularLocation>
        <location evidence="1 11">Endoplasmic reticulum membrane</location>
        <topology evidence="1 11">Multi-pass membrane protein</topology>
    </subcellularLocation>
</comment>
<keyword evidence="6 11" id="KW-0256">Endoplasmic reticulum</keyword>
<dbReference type="GO" id="GO:0005789">
    <property type="term" value="C:endoplasmic reticulum membrane"/>
    <property type="evidence" value="ECO:0007669"/>
    <property type="project" value="UniProtKB-SubCell"/>
</dbReference>
<feature type="transmembrane region" description="Helical" evidence="11">
    <location>
        <begin position="36"/>
        <end position="55"/>
    </location>
</feature>
<evidence type="ECO:0000256" key="4">
    <source>
        <dbReference type="ARBA" id="ARBA00022679"/>
    </source>
</evidence>
<dbReference type="CDD" id="cd07987">
    <property type="entry name" value="LPLAT_MGAT-like"/>
    <property type="match status" value="1"/>
</dbReference>
<name>A0AAD9R5C0_ACRCE</name>
<evidence type="ECO:0000256" key="1">
    <source>
        <dbReference type="ARBA" id="ARBA00004477"/>
    </source>
</evidence>
<keyword evidence="7 11" id="KW-1133">Transmembrane helix</keyword>
<keyword evidence="8" id="KW-0443">Lipid metabolism</keyword>
<evidence type="ECO:0000256" key="10">
    <source>
        <dbReference type="ARBA" id="ARBA00023315"/>
    </source>
</evidence>
<keyword evidence="13" id="KW-1185">Reference proteome</keyword>
<feature type="transmembrane region" description="Helical" evidence="11">
    <location>
        <begin position="6"/>
        <end position="24"/>
    </location>
</feature>
<dbReference type="EMBL" id="JARQWQ010000002">
    <property type="protein sequence ID" value="KAK2573433.1"/>
    <property type="molecule type" value="Genomic_DNA"/>
</dbReference>
<evidence type="ECO:0000256" key="11">
    <source>
        <dbReference type="RuleBase" id="RU367023"/>
    </source>
</evidence>
<keyword evidence="3" id="KW-0444">Lipid biosynthesis</keyword>
<evidence type="ECO:0000256" key="6">
    <source>
        <dbReference type="ARBA" id="ARBA00022824"/>
    </source>
</evidence>
<dbReference type="GO" id="GO:0019432">
    <property type="term" value="P:triglyceride biosynthetic process"/>
    <property type="evidence" value="ECO:0007669"/>
    <property type="project" value="TreeGrafter"/>
</dbReference>
<evidence type="ECO:0000256" key="7">
    <source>
        <dbReference type="ARBA" id="ARBA00022989"/>
    </source>
</evidence>
<evidence type="ECO:0000313" key="13">
    <source>
        <dbReference type="Proteomes" id="UP001249851"/>
    </source>
</evidence>
<evidence type="ECO:0000313" key="12">
    <source>
        <dbReference type="EMBL" id="KAK2573433.1"/>
    </source>
</evidence>
<evidence type="ECO:0000256" key="8">
    <source>
        <dbReference type="ARBA" id="ARBA00023098"/>
    </source>
</evidence>
<evidence type="ECO:0000256" key="5">
    <source>
        <dbReference type="ARBA" id="ARBA00022692"/>
    </source>
</evidence>
<evidence type="ECO:0000256" key="2">
    <source>
        <dbReference type="ARBA" id="ARBA00005420"/>
    </source>
</evidence>
<dbReference type="Pfam" id="PF03982">
    <property type="entry name" value="DAGAT"/>
    <property type="match status" value="1"/>
</dbReference>
<proteinExistence type="inferred from homology"/>
<dbReference type="AlphaFoldDB" id="A0AAD9R5C0"/>
<dbReference type="Proteomes" id="UP001249851">
    <property type="component" value="Unassembled WGS sequence"/>
</dbReference>
<dbReference type="GO" id="GO:0004144">
    <property type="term" value="F:diacylglycerol O-acyltransferase activity"/>
    <property type="evidence" value="ECO:0007669"/>
    <property type="project" value="TreeGrafter"/>
</dbReference>
<keyword evidence="5 11" id="KW-0812">Transmembrane</keyword>
<evidence type="ECO:0000256" key="3">
    <source>
        <dbReference type="ARBA" id="ARBA00022516"/>
    </source>
</evidence>
<dbReference type="PANTHER" id="PTHR12317:SF79">
    <property type="entry name" value="ACYLTRANSFERASE"/>
    <property type="match status" value="1"/>
</dbReference>
<comment type="similarity">
    <text evidence="2 11">Belongs to the diacylglycerol acyltransferase family.</text>
</comment>
<dbReference type="EC" id="2.3.1.-" evidence="11"/>
<sequence>MSFVNYLLQALCVASFYAVGFLGGTHILGLVTLYQLFRYTPLWSLVVVYLSWTYLMEWNTPNRGGRAFFRNYLRRLAIFKYIRDYYPIALVKTYELDPQRNYILGYHPHGLLTEGASVALNTEACGFNDKFPGIIPHLAAHDGILKALLYRDLVMGLGVINASRDSLEYCLTQMGPGHSVVLVVGGAAEIVDTRVDSYVLTLKRRKGFVKLALETGTDLVPVFGFGQNNLFSLVGGDYNSPFSRFNRWLYSKTHSGCCCCWGFPCLPKRSPISVVVGAPIAVEKLVNPTQEAIDKLHSRYIEEVRELYAKYKDEFHPTNTSQLVML</sequence>
<reference evidence="12" key="2">
    <citation type="journal article" date="2023" name="Science">
        <title>Genomic signatures of disease resistance in endangered staghorn corals.</title>
        <authorList>
            <person name="Vollmer S.V."/>
            <person name="Selwyn J.D."/>
            <person name="Despard B.A."/>
            <person name="Roesel C.L."/>
        </authorList>
    </citation>
    <scope>NUCLEOTIDE SEQUENCE</scope>
    <source>
        <strain evidence="12">K2</strain>
    </source>
</reference>
<comment type="caution">
    <text evidence="12">The sequence shown here is derived from an EMBL/GenBank/DDBJ whole genome shotgun (WGS) entry which is preliminary data.</text>
</comment>
<dbReference type="InterPro" id="IPR007130">
    <property type="entry name" value="DAGAT"/>
</dbReference>
<protein>
    <recommendedName>
        <fullName evidence="11">Acyltransferase</fullName>
        <ecNumber evidence="11">2.3.1.-</ecNumber>
    </recommendedName>
</protein>
<keyword evidence="9 11" id="KW-0472">Membrane</keyword>
<organism evidence="12 13">
    <name type="scientific">Acropora cervicornis</name>
    <name type="common">Staghorn coral</name>
    <dbReference type="NCBI Taxonomy" id="6130"/>
    <lineage>
        <taxon>Eukaryota</taxon>
        <taxon>Metazoa</taxon>
        <taxon>Cnidaria</taxon>
        <taxon>Anthozoa</taxon>
        <taxon>Hexacorallia</taxon>
        <taxon>Scleractinia</taxon>
        <taxon>Astrocoeniina</taxon>
        <taxon>Acroporidae</taxon>
        <taxon>Acropora</taxon>
    </lineage>
</organism>
<keyword evidence="10" id="KW-0012">Acyltransferase</keyword>